<dbReference type="EMBL" id="BMHP01000002">
    <property type="protein sequence ID" value="GGD75467.1"/>
    <property type="molecule type" value="Genomic_DNA"/>
</dbReference>
<keyword evidence="2" id="KW-0732">Signal</keyword>
<protein>
    <recommendedName>
        <fullName evidence="5">Pentapeptide MXKDX repeat protein</fullName>
    </recommendedName>
</protein>
<gene>
    <name evidence="3" type="ORF">GCM10010911_36770</name>
</gene>
<feature type="region of interest" description="Disordered" evidence="1">
    <location>
        <begin position="63"/>
        <end position="99"/>
    </location>
</feature>
<evidence type="ECO:0008006" key="5">
    <source>
        <dbReference type="Google" id="ProtNLM"/>
    </source>
</evidence>
<dbReference type="AlphaFoldDB" id="A0A916Z4B6"/>
<evidence type="ECO:0000256" key="2">
    <source>
        <dbReference type="SAM" id="SignalP"/>
    </source>
</evidence>
<dbReference type="RefSeq" id="WP_188993333.1">
    <property type="nucleotide sequence ID" value="NZ_BMHP01000002.1"/>
</dbReference>
<name>A0A916Z4B6_9BACL</name>
<reference evidence="3" key="2">
    <citation type="submission" date="2020-09" db="EMBL/GenBank/DDBJ databases">
        <authorList>
            <person name="Sun Q."/>
            <person name="Zhou Y."/>
        </authorList>
    </citation>
    <scope>NUCLEOTIDE SEQUENCE</scope>
    <source>
        <strain evidence="3">CGMCC 1.15178</strain>
    </source>
</reference>
<keyword evidence="4" id="KW-1185">Reference proteome</keyword>
<organism evidence="3 4">
    <name type="scientific">Paenibacillus nasutitermitis</name>
    <dbReference type="NCBI Taxonomy" id="1652958"/>
    <lineage>
        <taxon>Bacteria</taxon>
        <taxon>Bacillati</taxon>
        <taxon>Bacillota</taxon>
        <taxon>Bacilli</taxon>
        <taxon>Bacillales</taxon>
        <taxon>Paenibacillaceae</taxon>
        <taxon>Paenibacillus</taxon>
    </lineage>
</organism>
<evidence type="ECO:0000313" key="4">
    <source>
        <dbReference type="Proteomes" id="UP000612456"/>
    </source>
</evidence>
<sequence>MKKLAMMIVTACMLLSVGTAAYAADPATETMHEKKMHEKKVHEKKMHAESKKMHMKKLHSEKLKMKAKGTGHKLHAKGLKAKATEMPKTGFGGASEQME</sequence>
<reference evidence="3" key="1">
    <citation type="journal article" date="2014" name="Int. J. Syst. Evol. Microbiol.">
        <title>Complete genome sequence of Corynebacterium casei LMG S-19264T (=DSM 44701T), isolated from a smear-ripened cheese.</title>
        <authorList>
            <consortium name="US DOE Joint Genome Institute (JGI-PGF)"/>
            <person name="Walter F."/>
            <person name="Albersmeier A."/>
            <person name="Kalinowski J."/>
            <person name="Ruckert C."/>
        </authorList>
    </citation>
    <scope>NUCLEOTIDE SEQUENCE</scope>
    <source>
        <strain evidence="3">CGMCC 1.15178</strain>
    </source>
</reference>
<feature type="signal peptide" evidence="2">
    <location>
        <begin position="1"/>
        <end position="23"/>
    </location>
</feature>
<evidence type="ECO:0000313" key="3">
    <source>
        <dbReference type="EMBL" id="GGD75467.1"/>
    </source>
</evidence>
<comment type="caution">
    <text evidence="3">The sequence shown here is derived from an EMBL/GenBank/DDBJ whole genome shotgun (WGS) entry which is preliminary data.</text>
</comment>
<dbReference type="Proteomes" id="UP000612456">
    <property type="component" value="Unassembled WGS sequence"/>
</dbReference>
<accession>A0A916Z4B6</accession>
<proteinExistence type="predicted"/>
<evidence type="ECO:0000256" key="1">
    <source>
        <dbReference type="SAM" id="MobiDB-lite"/>
    </source>
</evidence>
<feature type="compositionally biased region" description="Basic residues" evidence="1">
    <location>
        <begin position="65"/>
        <end position="80"/>
    </location>
</feature>
<feature type="chain" id="PRO_5036790668" description="Pentapeptide MXKDX repeat protein" evidence="2">
    <location>
        <begin position="24"/>
        <end position="99"/>
    </location>
</feature>